<evidence type="ECO:0000256" key="8">
    <source>
        <dbReference type="ARBA" id="ARBA00023136"/>
    </source>
</evidence>
<feature type="transmembrane region" description="Helical" evidence="10">
    <location>
        <begin position="239"/>
        <end position="259"/>
    </location>
</feature>
<evidence type="ECO:0000313" key="14">
    <source>
        <dbReference type="Proteomes" id="UP001612915"/>
    </source>
</evidence>
<evidence type="ECO:0000256" key="6">
    <source>
        <dbReference type="ARBA" id="ARBA00022840"/>
    </source>
</evidence>
<feature type="transmembrane region" description="Helical" evidence="10">
    <location>
        <begin position="315"/>
        <end position="339"/>
    </location>
</feature>
<dbReference type="InterPro" id="IPR003593">
    <property type="entry name" value="AAA+_ATPase"/>
</dbReference>
<dbReference type="PANTHER" id="PTHR33406">
    <property type="entry name" value="MEMBRANE PROTEIN MJ1562-RELATED"/>
    <property type="match status" value="1"/>
</dbReference>
<organism evidence="13 14">
    <name type="scientific">Spongisporangium articulatum</name>
    <dbReference type="NCBI Taxonomy" id="3362603"/>
    <lineage>
        <taxon>Bacteria</taxon>
        <taxon>Bacillati</taxon>
        <taxon>Actinomycetota</taxon>
        <taxon>Actinomycetes</taxon>
        <taxon>Kineosporiales</taxon>
        <taxon>Kineosporiaceae</taxon>
        <taxon>Spongisporangium</taxon>
    </lineage>
</organism>
<feature type="domain" description="SSD" evidence="11">
    <location>
        <begin position="212"/>
        <end position="337"/>
    </location>
</feature>
<keyword evidence="8 10" id="KW-0472">Membrane</keyword>
<feature type="region of interest" description="Disordered" evidence="9">
    <location>
        <begin position="962"/>
        <end position="982"/>
    </location>
</feature>
<dbReference type="RefSeq" id="WP_398276296.1">
    <property type="nucleotide sequence ID" value="NZ_JBITLV010000001.1"/>
</dbReference>
<feature type="transmembrane region" description="Helical" evidence="10">
    <location>
        <begin position="589"/>
        <end position="613"/>
    </location>
</feature>
<keyword evidence="3" id="KW-1003">Cell membrane</keyword>
<dbReference type="Proteomes" id="UP001612915">
    <property type="component" value="Unassembled WGS sequence"/>
</dbReference>
<feature type="transmembrane region" description="Helical" evidence="10">
    <location>
        <begin position="280"/>
        <end position="303"/>
    </location>
</feature>
<accession>A0ABW8AJI1</accession>
<dbReference type="InterPro" id="IPR050545">
    <property type="entry name" value="Mycobact_MmpL"/>
</dbReference>
<keyword evidence="6" id="KW-0067">ATP-binding</keyword>
<dbReference type="InterPro" id="IPR003439">
    <property type="entry name" value="ABC_transporter-like_ATP-bd"/>
</dbReference>
<gene>
    <name evidence="13" type="ORF">ACIB24_05520</name>
</gene>
<evidence type="ECO:0000259" key="12">
    <source>
        <dbReference type="PROSITE" id="PS50893"/>
    </source>
</evidence>
<dbReference type="SMART" id="SM00382">
    <property type="entry name" value="AAA"/>
    <property type="match status" value="1"/>
</dbReference>
<evidence type="ECO:0000256" key="4">
    <source>
        <dbReference type="ARBA" id="ARBA00022692"/>
    </source>
</evidence>
<comment type="subcellular location">
    <subcellularLocation>
        <location evidence="1">Cell membrane</location>
        <topology evidence="1">Multi-pass membrane protein</topology>
    </subcellularLocation>
</comment>
<dbReference type="PROSITE" id="PS50893">
    <property type="entry name" value="ABC_TRANSPORTER_2"/>
    <property type="match status" value="1"/>
</dbReference>
<feature type="transmembrane region" description="Helical" evidence="10">
    <location>
        <begin position="521"/>
        <end position="544"/>
    </location>
</feature>
<sequence length="982" mass="102598">MSTVLYRLGRAAYRERGVVIGCWVALLVLLGALVGLLGPATDNAFTIPGTQSQQALDQLNVQFPEAAGGTAQYVVVAPRGAKITDDPFRGIVRDGVRRLEALQLTGTVTDPFAKDVRGALSGDGRAALINVQLNLRSPSVTPDQRAELEDAVAPVTRQLSPYAGRGAAAALGGPALATEQPTISPTEGLGLLVALVVLLITFGSLRAAGMPLLSALAGVGVTMTVVLGASALTRVSSTAPLLALMIGLAVGIDYALFVLSRHRHELAEGRPPEEAAARAVATAGSAVVFAGLTVIIALLGLAVARIPFLTTMGLAAAFAVLVAVLVSLTLLPALFALAGGRVTPKARRHPHRRTGFAGRWVHLVTRAPLVTTVVVVLGLGTAALPALDLRLALPDGGSAPVETSQRQTYDLVSEHFGAGYNGPLLMTADIIASTDPLGVVDGIAKRLRGLEGVEAVTLATPNRTADLGLFVVIPTTGPDSPATSALVNRMRDLAPEFRRTYGVDTAVTGQTALAIDVSDRLGAALVPFGIVVVGLCLLLLGLVFRSVAVPLKAAIGYLFSVGVSFGAVTAVFQWGWFADLLGVPKTGPVISFLPIILMGVLFGLAMDYEVFLVSRMREIYVHTGDVRAAVQQGFQASAGVVTAAAVIMFAVFAAFIPEGDTSIKPIALALAVGVFVDAFVVRMTLVPAVLTLLGRSAWWLPAWLDRRLPSVDVEGDGLRRELALQDWRTPEDAAVVAEELSLEGPAGPVFTDVGITLPEGSVLVVHGAAGSGKTSLLLVLAGRMAFSSGRLRVAGVSLPGHRAALRRRVGLGEVVGVNDLEDGLSVEQHVAERIAVRSVRPWVSRAAVNRVLDQVDDAVLAATDSRRPLGRRTLVADLDPLQRLLLGCALGLIGRPQVLVVDDVDRARSRAGREAVWRGLAWLARPGLTVVATSQSPEDAYAAVPAEQLYVLDLSGSPVVPVEPDRPLESDVPVESDVKGVL</sequence>
<feature type="domain" description="ABC transporter" evidence="12">
    <location>
        <begin position="735"/>
        <end position="981"/>
    </location>
</feature>
<keyword evidence="4 10" id="KW-0812">Transmembrane</keyword>
<keyword evidence="14" id="KW-1185">Reference proteome</keyword>
<dbReference type="InterPro" id="IPR004869">
    <property type="entry name" value="MMPL_dom"/>
</dbReference>
<feature type="transmembrane region" description="Helical" evidence="10">
    <location>
        <begin position="360"/>
        <end position="384"/>
    </location>
</feature>
<dbReference type="Gene3D" id="1.20.1640.10">
    <property type="entry name" value="Multidrug efflux transporter AcrB transmembrane domain"/>
    <property type="match status" value="2"/>
</dbReference>
<feature type="transmembrane region" description="Helical" evidence="10">
    <location>
        <begin position="634"/>
        <end position="656"/>
    </location>
</feature>
<evidence type="ECO:0000256" key="1">
    <source>
        <dbReference type="ARBA" id="ARBA00004651"/>
    </source>
</evidence>
<dbReference type="PROSITE" id="PS50156">
    <property type="entry name" value="SSD"/>
    <property type="match status" value="1"/>
</dbReference>
<dbReference type="Pfam" id="PF03176">
    <property type="entry name" value="MMPL"/>
    <property type="match status" value="2"/>
</dbReference>
<feature type="transmembrane region" description="Helical" evidence="10">
    <location>
        <begin position="17"/>
        <end position="38"/>
    </location>
</feature>
<evidence type="ECO:0000256" key="7">
    <source>
        <dbReference type="ARBA" id="ARBA00022989"/>
    </source>
</evidence>
<evidence type="ECO:0000256" key="9">
    <source>
        <dbReference type="SAM" id="MobiDB-lite"/>
    </source>
</evidence>
<reference evidence="13 14" key="1">
    <citation type="submission" date="2024-10" db="EMBL/GenBank/DDBJ databases">
        <title>The Natural Products Discovery Center: Release of the First 8490 Sequenced Strains for Exploring Actinobacteria Biosynthetic Diversity.</title>
        <authorList>
            <person name="Kalkreuter E."/>
            <person name="Kautsar S.A."/>
            <person name="Yang D."/>
            <person name="Bader C.D."/>
            <person name="Teijaro C.N."/>
            <person name="Fluegel L."/>
            <person name="Davis C.M."/>
            <person name="Simpson J.R."/>
            <person name="Lauterbach L."/>
            <person name="Steele A.D."/>
            <person name="Gui C."/>
            <person name="Meng S."/>
            <person name="Li G."/>
            <person name="Viehrig K."/>
            <person name="Ye F."/>
            <person name="Su P."/>
            <person name="Kiefer A.F."/>
            <person name="Nichols A."/>
            <person name="Cepeda A.J."/>
            <person name="Yan W."/>
            <person name="Fan B."/>
            <person name="Jiang Y."/>
            <person name="Adhikari A."/>
            <person name="Zheng C.-J."/>
            <person name="Schuster L."/>
            <person name="Cowan T.M."/>
            <person name="Smanski M.J."/>
            <person name="Chevrette M.G."/>
            <person name="De Carvalho L.P.S."/>
            <person name="Shen B."/>
        </authorList>
    </citation>
    <scope>NUCLEOTIDE SEQUENCE [LARGE SCALE GENOMIC DNA]</scope>
    <source>
        <strain evidence="13 14">NPDC049639</strain>
    </source>
</reference>
<proteinExistence type="inferred from homology"/>
<dbReference type="EMBL" id="JBITLV010000001">
    <property type="protein sequence ID" value="MFI7586516.1"/>
    <property type="molecule type" value="Genomic_DNA"/>
</dbReference>
<dbReference type="CDD" id="cd00267">
    <property type="entry name" value="ABC_ATPase"/>
    <property type="match status" value="1"/>
</dbReference>
<feature type="transmembrane region" description="Helical" evidence="10">
    <location>
        <begin position="556"/>
        <end position="577"/>
    </location>
</feature>
<dbReference type="Pfam" id="PF00005">
    <property type="entry name" value="ABC_tran"/>
    <property type="match status" value="1"/>
</dbReference>
<evidence type="ECO:0000256" key="5">
    <source>
        <dbReference type="ARBA" id="ARBA00022741"/>
    </source>
</evidence>
<dbReference type="SUPFAM" id="SSF82866">
    <property type="entry name" value="Multidrug efflux transporter AcrB transmembrane domain"/>
    <property type="match status" value="2"/>
</dbReference>
<dbReference type="PANTHER" id="PTHR33406:SF11">
    <property type="entry name" value="MEMBRANE PROTEIN SCO6666-RELATED"/>
    <property type="match status" value="1"/>
</dbReference>
<evidence type="ECO:0000313" key="13">
    <source>
        <dbReference type="EMBL" id="MFI7586516.1"/>
    </source>
</evidence>
<evidence type="ECO:0000256" key="2">
    <source>
        <dbReference type="ARBA" id="ARBA00010157"/>
    </source>
</evidence>
<protein>
    <submittedName>
        <fullName evidence="13">MMPL family transporter</fullName>
    </submittedName>
</protein>
<keyword evidence="5" id="KW-0547">Nucleotide-binding</keyword>
<dbReference type="Gene3D" id="3.40.50.300">
    <property type="entry name" value="P-loop containing nucleotide triphosphate hydrolases"/>
    <property type="match status" value="1"/>
</dbReference>
<dbReference type="InterPro" id="IPR027417">
    <property type="entry name" value="P-loop_NTPase"/>
</dbReference>
<evidence type="ECO:0000259" key="11">
    <source>
        <dbReference type="PROSITE" id="PS50156"/>
    </source>
</evidence>
<evidence type="ECO:0000256" key="10">
    <source>
        <dbReference type="SAM" id="Phobius"/>
    </source>
</evidence>
<dbReference type="InterPro" id="IPR000731">
    <property type="entry name" value="SSD"/>
</dbReference>
<evidence type="ECO:0000256" key="3">
    <source>
        <dbReference type="ARBA" id="ARBA00022475"/>
    </source>
</evidence>
<name>A0ABW8AJI1_9ACTN</name>
<keyword evidence="7 10" id="KW-1133">Transmembrane helix</keyword>
<comment type="similarity">
    <text evidence="2">Belongs to the resistance-nodulation-cell division (RND) (TC 2.A.6) family. MmpL subfamily.</text>
</comment>
<comment type="caution">
    <text evidence="13">The sequence shown here is derived from an EMBL/GenBank/DDBJ whole genome shotgun (WGS) entry which is preliminary data.</text>
</comment>
<feature type="transmembrane region" description="Helical" evidence="10">
    <location>
        <begin position="212"/>
        <end position="233"/>
    </location>
</feature>
<feature type="transmembrane region" description="Helical" evidence="10">
    <location>
        <begin position="188"/>
        <end position="205"/>
    </location>
</feature>
<dbReference type="SUPFAM" id="SSF52540">
    <property type="entry name" value="P-loop containing nucleoside triphosphate hydrolases"/>
    <property type="match status" value="1"/>
</dbReference>
<feature type="transmembrane region" description="Helical" evidence="10">
    <location>
        <begin position="668"/>
        <end position="693"/>
    </location>
</feature>